<dbReference type="Gene3D" id="2.60.40.640">
    <property type="match status" value="1"/>
</dbReference>
<evidence type="ECO:0000313" key="1">
    <source>
        <dbReference type="EMBL" id="CDR44768.1"/>
    </source>
</evidence>
<dbReference type="InterPro" id="IPR050357">
    <property type="entry name" value="Arrestin_domain-protein"/>
</dbReference>
<dbReference type="PANTHER" id="PTHR11188:SF17">
    <property type="entry name" value="FI21816P1"/>
    <property type="match status" value="1"/>
</dbReference>
<gene>
    <name evidence="1" type="ORF">CYFA0S_15e02674g</name>
</gene>
<dbReference type="VEuPathDB" id="FungiDB:BON22_1749"/>
<dbReference type="GO" id="GO:0030674">
    <property type="term" value="F:protein-macromolecule adaptor activity"/>
    <property type="evidence" value="ECO:0007669"/>
    <property type="project" value="TreeGrafter"/>
</dbReference>
<proteinExistence type="predicted"/>
<dbReference type="GO" id="GO:0005886">
    <property type="term" value="C:plasma membrane"/>
    <property type="evidence" value="ECO:0007669"/>
    <property type="project" value="TreeGrafter"/>
</dbReference>
<reference evidence="1" key="1">
    <citation type="journal article" date="2014" name="Genome Announc.">
        <title>Genome sequence of the yeast Cyberlindnera fabianii (Hansenula fabianii).</title>
        <authorList>
            <person name="Freel K.C."/>
            <person name="Sarilar V."/>
            <person name="Neuveglise C."/>
            <person name="Devillers H."/>
            <person name="Friedrich A."/>
            <person name="Schacherer J."/>
        </authorList>
    </citation>
    <scope>NUCLEOTIDE SEQUENCE</scope>
    <source>
        <strain evidence="1">YJS4271</strain>
    </source>
</reference>
<dbReference type="EMBL" id="LK052900">
    <property type="protein sequence ID" value="CDR44768.1"/>
    <property type="molecule type" value="Genomic_DNA"/>
</dbReference>
<dbReference type="OrthoDB" id="2333384at2759"/>
<dbReference type="AlphaFoldDB" id="A0A061B4N3"/>
<dbReference type="GO" id="GO:0070086">
    <property type="term" value="P:ubiquitin-dependent endocytosis"/>
    <property type="evidence" value="ECO:0007669"/>
    <property type="project" value="TreeGrafter"/>
</dbReference>
<organism evidence="1">
    <name type="scientific">Cyberlindnera fabianii</name>
    <name type="common">Yeast</name>
    <name type="synonym">Hansenula fabianii</name>
    <dbReference type="NCBI Taxonomy" id="36022"/>
    <lineage>
        <taxon>Eukaryota</taxon>
        <taxon>Fungi</taxon>
        <taxon>Dikarya</taxon>
        <taxon>Ascomycota</taxon>
        <taxon>Saccharomycotina</taxon>
        <taxon>Saccharomycetes</taxon>
        <taxon>Phaffomycetales</taxon>
        <taxon>Phaffomycetaceae</taxon>
        <taxon>Cyberlindnera</taxon>
    </lineage>
</organism>
<dbReference type="PhylomeDB" id="A0A061B4N3"/>
<dbReference type="GO" id="GO:0005829">
    <property type="term" value="C:cytosol"/>
    <property type="evidence" value="ECO:0007669"/>
    <property type="project" value="TreeGrafter"/>
</dbReference>
<dbReference type="GO" id="GO:0031625">
    <property type="term" value="F:ubiquitin protein ligase binding"/>
    <property type="evidence" value="ECO:0007669"/>
    <property type="project" value="TreeGrafter"/>
</dbReference>
<sequence length="425" mass="47780">MIKTFTRALWALHDFIHPLGSIKLQLITSNESVVLKGISPAERTAASPVYLRGVLRVVIKRSKVPLDAINVQFIGECMNSVFQKQQGYRVLNKVKRHVIDETYRYTTGNGFLNKGVYLIPFQFIIDPTLPESAISPYFQRLYQLNVSLETKRTTHHHTIRHLKIVNIERSLADDSVYYNDNLCTSGTWHGILPHTISLSSRVCHLGGNIGVNIETFPDPTNNFAVVVKYLKVCLLQKTRCPELDKSGCPTGSFITFPTKKVLKYQQFDEGADPYEPFKMNWDVELPSSSDSMQGYTSNLEPEETLHQDSVKVTHTLIVTVGLHSLMQPALSADTTVELEDELNVSTSTIESSSSGTSDTSDKFIKLEEKGSEMSFRAPIFVVTGKTSIETPPLYTERSSDRYLPKSFTWLCSNGQFEVEHAPLYG</sequence>
<dbReference type="PANTHER" id="PTHR11188">
    <property type="entry name" value="ARRESTIN DOMAIN CONTAINING PROTEIN"/>
    <property type="match status" value="1"/>
</dbReference>
<protein>
    <submittedName>
        <fullName evidence="1">CYFA0S15e02674g1_1</fullName>
    </submittedName>
</protein>
<accession>A0A061B4N3</accession>
<dbReference type="InterPro" id="IPR014752">
    <property type="entry name" value="Arrestin-like_C"/>
</dbReference>
<name>A0A061B4N3_CYBFA</name>